<comment type="caution">
    <text evidence="1">The sequence shown here is derived from an EMBL/GenBank/DDBJ whole genome shotgun (WGS) entry which is preliminary data.</text>
</comment>
<proteinExistence type="predicted"/>
<evidence type="ECO:0000313" key="1">
    <source>
        <dbReference type="EMBL" id="KKN65441.1"/>
    </source>
</evidence>
<reference evidence="1" key="1">
    <citation type="journal article" date="2015" name="Nature">
        <title>Complex archaea that bridge the gap between prokaryotes and eukaryotes.</title>
        <authorList>
            <person name="Spang A."/>
            <person name="Saw J.H."/>
            <person name="Jorgensen S.L."/>
            <person name="Zaremba-Niedzwiedzka K."/>
            <person name="Martijn J."/>
            <person name="Lind A.E."/>
            <person name="van Eijk R."/>
            <person name="Schleper C."/>
            <person name="Guy L."/>
            <person name="Ettema T.J."/>
        </authorList>
    </citation>
    <scope>NUCLEOTIDE SEQUENCE</scope>
</reference>
<protein>
    <submittedName>
        <fullName evidence="1">Uncharacterized protein</fullName>
    </submittedName>
</protein>
<organism evidence="1">
    <name type="scientific">marine sediment metagenome</name>
    <dbReference type="NCBI Taxonomy" id="412755"/>
    <lineage>
        <taxon>unclassified sequences</taxon>
        <taxon>metagenomes</taxon>
        <taxon>ecological metagenomes</taxon>
    </lineage>
</organism>
<dbReference type="AlphaFoldDB" id="A0A0F9UW79"/>
<gene>
    <name evidence="1" type="ORF">LCGC14_0481610</name>
</gene>
<sequence length="93" mass="10875">MTAEGEVIKIVNMDDRHLYNTIRMLDRWADAEIGRDLDAAFRCSTMFSGNMAEDMIEQEIDNLMDMRPQDYAYDNYKVYPRMIQEAAKRGLSV</sequence>
<accession>A0A0F9UW79</accession>
<dbReference type="EMBL" id="LAZR01000524">
    <property type="protein sequence ID" value="KKN65441.1"/>
    <property type="molecule type" value="Genomic_DNA"/>
</dbReference>
<name>A0A0F9UW79_9ZZZZ</name>